<organism evidence="1 2">
    <name type="scientific">Cymbomonas tetramitiformis</name>
    <dbReference type="NCBI Taxonomy" id="36881"/>
    <lineage>
        <taxon>Eukaryota</taxon>
        <taxon>Viridiplantae</taxon>
        <taxon>Chlorophyta</taxon>
        <taxon>Pyramimonadophyceae</taxon>
        <taxon>Pyramimonadales</taxon>
        <taxon>Pyramimonadaceae</taxon>
        <taxon>Cymbomonas</taxon>
    </lineage>
</organism>
<gene>
    <name evidence="1" type="ORF">CYMTET_24362</name>
</gene>
<evidence type="ECO:0000313" key="1">
    <source>
        <dbReference type="EMBL" id="KAK3267059.1"/>
    </source>
</evidence>
<accession>A0AAE0FW17</accession>
<protein>
    <submittedName>
        <fullName evidence="1">Uncharacterized protein</fullName>
    </submittedName>
</protein>
<dbReference type="AlphaFoldDB" id="A0AAE0FW17"/>
<name>A0AAE0FW17_9CHLO</name>
<dbReference type="EMBL" id="LGRX02012646">
    <property type="protein sequence ID" value="KAK3267059.1"/>
    <property type="molecule type" value="Genomic_DNA"/>
</dbReference>
<sequence length="151" mass="16313">MVLSVGKGGLLVVTKEGRPALLHWHESHQPALIAIPLDVAQLQPLVVSDIGNEHPNFEIPEVAKVKARLNLTKSKLDAIFLDPEGGKVFDKLLTDLDFYRDLSCLAASRFIGSFSLPEEAQALITPICARHPSNPPVATCTCLSAQLPDSP</sequence>
<comment type="caution">
    <text evidence="1">The sequence shown here is derived from an EMBL/GenBank/DDBJ whole genome shotgun (WGS) entry which is preliminary data.</text>
</comment>
<proteinExistence type="predicted"/>
<reference evidence="1 2" key="1">
    <citation type="journal article" date="2015" name="Genome Biol. Evol.">
        <title>Comparative Genomics of a Bacterivorous Green Alga Reveals Evolutionary Causalities and Consequences of Phago-Mixotrophic Mode of Nutrition.</title>
        <authorList>
            <person name="Burns J.A."/>
            <person name="Paasch A."/>
            <person name="Narechania A."/>
            <person name="Kim E."/>
        </authorList>
    </citation>
    <scope>NUCLEOTIDE SEQUENCE [LARGE SCALE GENOMIC DNA]</scope>
    <source>
        <strain evidence="1 2">PLY_AMNH</strain>
    </source>
</reference>
<keyword evidence="2" id="KW-1185">Reference proteome</keyword>
<dbReference type="Proteomes" id="UP001190700">
    <property type="component" value="Unassembled WGS sequence"/>
</dbReference>
<evidence type="ECO:0000313" key="2">
    <source>
        <dbReference type="Proteomes" id="UP001190700"/>
    </source>
</evidence>